<evidence type="ECO:0000256" key="2">
    <source>
        <dbReference type="ARBA" id="ARBA00022475"/>
    </source>
</evidence>
<evidence type="ECO:0000256" key="1">
    <source>
        <dbReference type="ARBA" id="ARBA00004651"/>
    </source>
</evidence>
<comment type="caution">
    <text evidence="7">The sequence shown here is derived from an EMBL/GenBank/DDBJ whole genome shotgun (WGS) entry which is preliminary data.</text>
</comment>
<comment type="subcellular location">
    <subcellularLocation>
        <location evidence="1">Cell membrane</location>
        <topology evidence="1">Multi-pass membrane protein</topology>
    </subcellularLocation>
</comment>
<dbReference type="Proteomes" id="UP001299546">
    <property type="component" value="Unassembled WGS sequence"/>
</dbReference>
<sequence>MIAADKLCYRSKLRYVNAGEKFWFSVLTMLFLILSRSLSMAVLVLLVNGLLTVKNGGIGLGSYLRLLSVPLVFLILSTLAVVVNVSKVPLDAYAVPVGAFYITGSRESLLFGMQLIGTAMASVSCLYFLSLHTTMTDILGVLEGLHCPRLLTELMLLIYRFIFVLMDTASAILISQKARLGHRNFKTSIRSFGWMGAGLLMKAFQRSNALYDAMESRCYAGSIRVLREQRSVKPGEVGAIVCFELLLLGMTIGRKL</sequence>
<reference evidence="7 8" key="1">
    <citation type="submission" date="2021-10" db="EMBL/GenBank/DDBJ databases">
        <title>Collection of gut derived symbiotic bacterial strains cultured from healthy donors.</title>
        <authorList>
            <person name="Lin H."/>
            <person name="Littmann E."/>
            <person name="Kohout C."/>
            <person name="Pamer E.G."/>
        </authorList>
    </citation>
    <scope>NUCLEOTIDE SEQUENCE [LARGE SCALE GENOMIC DNA]</scope>
    <source>
        <strain evidence="7 8">DFI.1.165</strain>
    </source>
</reference>
<accession>A0ABS8DFK4</accession>
<keyword evidence="3 6" id="KW-0812">Transmembrane</keyword>
<dbReference type="CDD" id="cd16914">
    <property type="entry name" value="EcfT"/>
    <property type="match status" value="1"/>
</dbReference>
<feature type="transmembrane region" description="Helical" evidence="6">
    <location>
        <begin position="67"/>
        <end position="88"/>
    </location>
</feature>
<gene>
    <name evidence="7" type="primary">cbiQ</name>
    <name evidence="7" type="ORF">LIZ65_06240</name>
</gene>
<dbReference type="InterPro" id="IPR003339">
    <property type="entry name" value="ABC/ECF_trnsptr_transmembrane"/>
</dbReference>
<keyword evidence="5 6" id="KW-0472">Membrane</keyword>
<dbReference type="Pfam" id="PF02361">
    <property type="entry name" value="CbiQ"/>
    <property type="match status" value="1"/>
</dbReference>
<dbReference type="InterPro" id="IPR012809">
    <property type="entry name" value="ECF_CbiQ"/>
</dbReference>
<protein>
    <submittedName>
        <fullName evidence="7">Cobalt ECF transporter T component CbiQ</fullName>
    </submittedName>
</protein>
<keyword evidence="2" id="KW-1003">Cell membrane</keyword>
<evidence type="ECO:0000313" key="7">
    <source>
        <dbReference type="EMBL" id="MCB7386882.1"/>
    </source>
</evidence>
<dbReference type="InterPro" id="IPR052770">
    <property type="entry name" value="Cobalt_transport_CbiQ"/>
</dbReference>
<dbReference type="NCBIfam" id="TIGR02454">
    <property type="entry name" value="ECF_T_CbiQ"/>
    <property type="match status" value="1"/>
</dbReference>
<evidence type="ECO:0000256" key="5">
    <source>
        <dbReference type="ARBA" id="ARBA00023136"/>
    </source>
</evidence>
<evidence type="ECO:0000256" key="4">
    <source>
        <dbReference type="ARBA" id="ARBA00022989"/>
    </source>
</evidence>
<feature type="transmembrane region" description="Helical" evidence="6">
    <location>
        <begin position="109"/>
        <end position="130"/>
    </location>
</feature>
<evidence type="ECO:0000313" key="8">
    <source>
        <dbReference type="Proteomes" id="UP001299546"/>
    </source>
</evidence>
<dbReference type="PANTHER" id="PTHR43723">
    <property type="entry name" value="COBALT TRANSPORT PROTEIN CBIQ"/>
    <property type="match status" value="1"/>
</dbReference>
<keyword evidence="8" id="KW-1185">Reference proteome</keyword>
<feature type="transmembrane region" description="Helical" evidence="6">
    <location>
        <begin position="21"/>
        <end position="47"/>
    </location>
</feature>
<evidence type="ECO:0000256" key="3">
    <source>
        <dbReference type="ARBA" id="ARBA00022692"/>
    </source>
</evidence>
<dbReference type="RefSeq" id="WP_066736127.1">
    <property type="nucleotide sequence ID" value="NZ_JAJCIQ010000002.1"/>
</dbReference>
<dbReference type="PANTHER" id="PTHR43723:SF1">
    <property type="entry name" value="COBALT TRANSPORT PROTEIN CBIQ"/>
    <property type="match status" value="1"/>
</dbReference>
<feature type="transmembrane region" description="Helical" evidence="6">
    <location>
        <begin position="150"/>
        <end position="174"/>
    </location>
</feature>
<keyword evidence="4 6" id="KW-1133">Transmembrane helix</keyword>
<evidence type="ECO:0000256" key="6">
    <source>
        <dbReference type="SAM" id="Phobius"/>
    </source>
</evidence>
<name>A0ABS8DFK4_9FIRM</name>
<organism evidence="7 8">
    <name type="scientific">Bariatricus massiliensis</name>
    <dbReference type="NCBI Taxonomy" id="1745713"/>
    <lineage>
        <taxon>Bacteria</taxon>
        <taxon>Bacillati</taxon>
        <taxon>Bacillota</taxon>
        <taxon>Clostridia</taxon>
        <taxon>Lachnospirales</taxon>
        <taxon>Lachnospiraceae</taxon>
        <taxon>Bariatricus</taxon>
    </lineage>
</organism>
<dbReference type="EMBL" id="JAJCIS010000002">
    <property type="protein sequence ID" value="MCB7386882.1"/>
    <property type="molecule type" value="Genomic_DNA"/>
</dbReference>
<proteinExistence type="predicted"/>